<keyword evidence="2" id="KW-1185">Reference proteome</keyword>
<reference evidence="2" key="1">
    <citation type="submission" date="2018-02" db="EMBL/GenBank/DDBJ databases">
        <title>Genome sequencing of Solimonas sp. HR-BB.</title>
        <authorList>
            <person name="Lee Y."/>
            <person name="Jeon C.O."/>
        </authorList>
    </citation>
    <scope>NUCLEOTIDE SEQUENCE [LARGE SCALE GENOMIC DNA]</scope>
    <source>
        <strain evidence="2">HR-U</strain>
    </source>
</reference>
<protein>
    <submittedName>
        <fullName evidence="1">Uncharacterized protein</fullName>
    </submittedName>
</protein>
<comment type="caution">
    <text evidence="1">The sequence shown here is derived from an EMBL/GenBank/DDBJ whole genome shotgun (WGS) entry which is preliminary data.</text>
</comment>
<organism evidence="1 2">
    <name type="scientific">Siphonobacter curvatus</name>
    <dbReference type="NCBI Taxonomy" id="2094562"/>
    <lineage>
        <taxon>Bacteria</taxon>
        <taxon>Pseudomonadati</taxon>
        <taxon>Bacteroidota</taxon>
        <taxon>Cytophagia</taxon>
        <taxon>Cytophagales</taxon>
        <taxon>Cytophagaceae</taxon>
        <taxon>Siphonobacter</taxon>
    </lineage>
</organism>
<sequence>MQEFIHFATIADLLRFFGTGPHQHLLVAVLDFSQVPQQQNVKLSADFYSIMFKTYPSNQIRHGRNPLIVRTST</sequence>
<name>A0A2S7IH43_9BACT</name>
<gene>
    <name evidence="1" type="ORF">C5O19_20570</name>
</gene>
<evidence type="ECO:0000313" key="2">
    <source>
        <dbReference type="Proteomes" id="UP000239590"/>
    </source>
</evidence>
<dbReference type="EMBL" id="PTRA01000005">
    <property type="protein sequence ID" value="PQA54945.1"/>
    <property type="molecule type" value="Genomic_DNA"/>
</dbReference>
<dbReference type="Proteomes" id="UP000239590">
    <property type="component" value="Unassembled WGS sequence"/>
</dbReference>
<dbReference type="AlphaFoldDB" id="A0A2S7IH43"/>
<evidence type="ECO:0000313" key="1">
    <source>
        <dbReference type="EMBL" id="PQA54945.1"/>
    </source>
</evidence>
<proteinExistence type="predicted"/>
<accession>A0A2S7IH43</accession>
<dbReference type="RefSeq" id="WP_104715270.1">
    <property type="nucleotide sequence ID" value="NZ_PTRA01000005.1"/>
</dbReference>